<reference evidence="2 3" key="1">
    <citation type="submission" date="2018-09" db="EMBL/GenBank/DDBJ databases">
        <title>Cohnella cavernae sp. nov., isolated from a karst cave.</title>
        <authorList>
            <person name="Zhu H."/>
        </authorList>
    </citation>
    <scope>NUCLEOTIDE SEQUENCE [LARGE SCALE GENOMIC DNA]</scope>
    <source>
        <strain evidence="2 3">K2E09-144</strain>
    </source>
</reference>
<dbReference type="Proteomes" id="UP000266340">
    <property type="component" value="Unassembled WGS sequence"/>
</dbReference>
<name>A0A398CH42_9BACL</name>
<dbReference type="OrthoDB" id="5522031at2"/>
<protein>
    <submittedName>
        <fullName evidence="2">Lipase family protein</fullName>
    </submittedName>
</protein>
<evidence type="ECO:0000259" key="1">
    <source>
        <dbReference type="Pfam" id="PF01764"/>
    </source>
</evidence>
<dbReference type="SUPFAM" id="SSF53474">
    <property type="entry name" value="alpha/beta-Hydrolases"/>
    <property type="match status" value="1"/>
</dbReference>
<keyword evidence="3" id="KW-1185">Reference proteome</keyword>
<feature type="domain" description="Fungal lipase-type" evidence="1">
    <location>
        <begin position="69"/>
        <end position="189"/>
    </location>
</feature>
<organism evidence="2 3">
    <name type="scientific">Cohnella faecalis</name>
    <dbReference type="NCBI Taxonomy" id="2315694"/>
    <lineage>
        <taxon>Bacteria</taxon>
        <taxon>Bacillati</taxon>
        <taxon>Bacillota</taxon>
        <taxon>Bacilli</taxon>
        <taxon>Bacillales</taxon>
        <taxon>Paenibacillaceae</taxon>
        <taxon>Cohnella</taxon>
    </lineage>
</organism>
<dbReference type="GO" id="GO:0006629">
    <property type="term" value="P:lipid metabolic process"/>
    <property type="evidence" value="ECO:0007669"/>
    <property type="project" value="InterPro"/>
</dbReference>
<sequence>MSEPIIQGDYAPYFLAQCSLRAYDPPAVLQAVYSGSESPWTFKEDYFFDIPATDTQGFIIFSKETQEVVIAFRGSYEWIDWLRDLKNLAYSPWNGTKVGVGFLAAWQSASNSITVRLDRLVKELGPMMDLSIYITGHSLGAALATLSIVDLWQGRFSTKPPKKLAVYTYGSPVVGNRAFASYYKTLGAHFQSNHYLDPNDQIEWFNNFATKSFFQGDDPFCKVDGQIRLPAANGHRIANYIDLLEPSAPTRRRALGVPAADFERDPNKLVSYIVLRTFTSDNYEAATTDKVSFFIGLDDSGAGGFEFNLDRPVNNLVPFRAGQSDTFVLELPLGNGLLLNGFRNCKLEKTKGGSDWDLLGLQILVDGSELFNDMNISATFTDDNPDFLFPIELAPFAVPAGIIAVGERPYCFVIGKDGHLWCNWWDGYEWVWSDHGRPDGTTVLLPFGVVKTGDERPYVFVQCSDGNLYFNWWHGAASKWQWTLHPSPSDFSGKIAGPIGAVSVQSSPLYLVHNNGQAFVHYWNGSDWAWSNQRIPGGKLAAAGIGACVVDDYRAYGFFNCSDGMVLSNYMTGSSMSEWVWYDQNKPAALTIASSIGAVGIDNRPYYFVVSADGEVWSNWWDSGQSRWEWTSQNVPAGIKATEGSGLLGIRNLPSYFVLCDDGNLWLNGWNGSAWFWSNQQKPPGRTIVKGAGAVEVGDNPYCFVLCDDGSLWVNGLNGQQWSWTNHKEPGTPNELFNLEVNIELVTCVQPQENGSFGIYDEVYLTKNGVKAWPVDQPYLSMTKGQFSDVKQKFEVVRGAAVVWELWDKDDITSDDDLVEFAFSFDTAAYDQQEDRKVALKDCSPGKSYRINGRNIEDGVYGYYLTVQVKRISQTSSTQGSGVTSAFRI</sequence>
<evidence type="ECO:0000313" key="3">
    <source>
        <dbReference type="Proteomes" id="UP000266340"/>
    </source>
</evidence>
<dbReference type="RefSeq" id="WP_119152682.1">
    <property type="nucleotide sequence ID" value="NZ_JBHSOV010000008.1"/>
</dbReference>
<comment type="caution">
    <text evidence="2">The sequence shown here is derived from an EMBL/GenBank/DDBJ whole genome shotgun (WGS) entry which is preliminary data.</text>
</comment>
<dbReference type="InterPro" id="IPR051218">
    <property type="entry name" value="Sec_MonoDiacylglyc_Lipase"/>
</dbReference>
<dbReference type="CDD" id="cd00519">
    <property type="entry name" value="Lipase_3"/>
    <property type="match status" value="1"/>
</dbReference>
<dbReference type="SUPFAM" id="SSF89372">
    <property type="entry name" value="Fucose-specific lectin"/>
    <property type="match status" value="2"/>
</dbReference>
<dbReference type="InterPro" id="IPR002921">
    <property type="entry name" value="Fungal_lipase-type"/>
</dbReference>
<dbReference type="PANTHER" id="PTHR45856:SF24">
    <property type="entry name" value="FUNGAL LIPASE-LIKE DOMAIN-CONTAINING PROTEIN"/>
    <property type="match status" value="1"/>
</dbReference>
<dbReference type="InterPro" id="IPR029058">
    <property type="entry name" value="AB_hydrolase_fold"/>
</dbReference>
<accession>A0A398CH42</accession>
<dbReference type="EMBL" id="QXJM01000063">
    <property type="protein sequence ID" value="RIE00228.1"/>
    <property type="molecule type" value="Genomic_DNA"/>
</dbReference>
<dbReference type="Gene3D" id="3.40.50.1820">
    <property type="entry name" value="alpha/beta hydrolase"/>
    <property type="match status" value="1"/>
</dbReference>
<proteinExistence type="predicted"/>
<dbReference type="PANTHER" id="PTHR45856">
    <property type="entry name" value="ALPHA/BETA-HYDROLASES SUPERFAMILY PROTEIN"/>
    <property type="match status" value="1"/>
</dbReference>
<dbReference type="Pfam" id="PF01764">
    <property type="entry name" value="Lipase_3"/>
    <property type="match status" value="1"/>
</dbReference>
<evidence type="ECO:0000313" key="2">
    <source>
        <dbReference type="EMBL" id="RIE00228.1"/>
    </source>
</evidence>
<gene>
    <name evidence="2" type="ORF">D3H35_29785</name>
</gene>
<dbReference type="Gene3D" id="2.120.10.70">
    <property type="entry name" value="Fucose-specific lectin"/>
    <property type="match status" value="1"/>
</dbReference>
<dbReference type="AlphaFoldDB" id="A0A398CH42"/>